<dbReference type="EMBL" id="JZEX01000108">
    <property type="protein sequence ID" value="KKB11726.1"/>
    <property type="molecule type" value="Genomic_DNA"/>
</dbReference>
<dbReference type="NCBIfam" id="NF004784">
    <property type="entry name" value="PRK06131.1"/>
    <property type="match status" value="1"/>
</dbReference>
<dbReference type="InterPro" id="IPR000581">
    <property type="entry name" value="ILV_EDD_N"/>
</dbReference>
<comment type="caution">
    <text evidence="8">The sequence shown here is derived from an EMBL/GenBank/DDBJ whole genome shotgun (WGS) entry which is preliminary data.</text>
</comment>
<name>A0A0F5FS86_9HYPH</name>
<dbReference type="RefSeq" id="WP_046108693.1">
    <property type="nucleotide sequence ID" value="NZ_JZEX01000108.1"/>
</dbReference>
<dbReference type="Pfam" id="PF00920">
    <property type="entry name" value="ILVD_EDD_N"/>
    <property type="match status" value="1"/>
</dbReference>
<sequence length="566" mass="60261">MTRGLRRRLTSYGDEEFSLFLRKAFIKAMGYSDDALDRPIVGIANTYSDYNPCHGNVPQLIEAAKRGVMLAGGMPMVFPTMSIHESFAAPTSMFLRNLMAMETEEMVRAQPMDAVILIGGCDKTIPAQMMAAASSEVPAIILPTGPMETGNHRGERLGACTDCRRIWGQYRAGTIDGEEIGEINGRLVSSVGTCTVMGTASTMACLVEAMGLALPMSGSAPATSAERVRIAEETGRAAVAMAHDGPTAAEVLTPSALRNGLAVLQALGGSTNAVVHLAAVYGRLGRKLDMAELDRLGREVPVLVDLKPSGVAYMGEFHAAGGVPRLLSEIADVLDLSAPRAFGGTIADAVAKLPARHEEHIIRRRTQPVSETGAIAVLSGNLAPRGAVIKHSAASPALQVHEGRAVVFESVEDMTRRLDDDETLAIAADDVLVLRNAGPKGAPGMPEAGYIPIPRHLARQGVKDMVRISDARMSGTAFGTVILHVTPEAADGGPLAIVRTGDRIRLDVPARRLELLVPPEELEARMAALEPRPSAERRGYARLYQEHVMQADDGVDFDFLQDGVDG</sequence>
<evidence type="ECO:0000313" key="8">
    <source>
        <dbReference type="EMBL" id="KKB11726.1"/>
    </source>
</evidence>
<dbReference type="Proteomes" id="UP000033632">
    <property type="component" value="Unassembled WGS sequence"/>
</dbReference>
<dbReference type="Gene3D" id="3.50.30.80">
    <property type="entry name" value="IlvD/EDD C-terminal domain-like"/>
    <property type="match status" value="1"/>
</dbReference>
<gene>
    <name evidence="8" type="ORF">VE25_11155</name>
</gene>
<feature type="domain" description="Dihydroxy-acid/6-phosphogluconate dehydratase C-terminal" evidence="7">
    <location>
        <begin position="361"/>
        <end position="554"/>
    </location>
</feature>
<keyword evidence="4" id="KW-0411">Iron-sulfur</keyword>
<keyword evidence="3" id="KW-0408">Iron</keyword>
<evidence type="ECO:0000256" key="1">
    <source>
        <dbReference type="ARBA" id="ARBA00006486"/>
    </source>
</evidence>
<keyword evidence="5 8" id="KW-0456">Lyase</keyword>
<dbReference type="InterPro" id="IPR037237">
    <property type="entry name" value="IlvD/EDD_N"/>
</dbReference>
<evidence type="ECO:0000259" key="6">
    <source>
        <dbReference type="Pfam" id="PF00920"/>
    </source>
</evidence>
<reference evidence="8 9" key="1">
    <citation type="submission" date="2015-03" db="EMBL/GenBank/DDBJ databases">
        <authorList>
            <person name="Hassan Y.I."/>
            <person name="Lepp D."/>
            <person name="Li X.-Z."/>
            <person name="Zhou T."/>
        </authorList>
    </citation>
    <scope>NUCLEOTIDE SEQUENCE [LARGE SCALE GENOMIC DNA]</scope>
    <source>
        <strain evidence="8 9">BD-c194</strain>
    </source>
</reference>
<evidence type="ECO:0000313" key="9">
    <source>
        <dbReference type="Proteomes" id="UP000033632"/>
    </source>
</evidence>
<evidence type="ECO:0000259" key="7">
    <source>
        <dbReference type="Pfam" id="PF24877"/>
    </source>
</evidence>
<dbReference type="PROSITE" id="PS00886">
    <property type="entry name" value="ILVD_EDD_1"/>
    <property type="match status" value="1"/>
</dbReference>
<organism evidence="8 9">
    <name type="scientific">Devosia geojensis</name>
    <dbReference type="NCBI Taxonomy" id="443610"/>
    <lineage>
        <taxon>Bacteria</taxon>
        <taxon>Pseudomonadati</taxon>
        <taxon>Pseudomonadota</taxon>
        <taxon>Alphaproteobacteria</taxon>
        <taxon>Hyphomicrobiales</taxon>
        <taxon>Devosiaceae</taxon>
        <taxon>Devosia</taxon>
    </lineage>
</organism>
<evidence type="ECO:0000256" key="4">
    <source>
        <dbReference type="ARBA" id="ARBA00023014"/>
    </source>
</evidence>
<dbReference type="GO" id="GO:0046872">
    <property type="term" value="F:metal ion binding"/>
    <property type="evidence" value="ECO:0007669"/>
    <property type="project" value="UniProtKB-KW"/>
</dbReference>
<proteinExistence type="inferred from homology"/>
<keyword evidence="2" id="KW-0479">Metal-binding</keyword>
<dbReference type="SUPFAM" id="SSF143975">
    <property type="entry name" value="IlvD/EDD N-terminal domain-like"/>
    <property type="match status" value="1"/>
</dbReference>
<dbReference type="OrthoDB" id="9807077at2"/>
<dbReference type="PANTHER" id="PTHR43183">
    <property type="entry name" value="HYPOTHETICAL DIHYDROXYACID DEHYDRATASE (EUROFUNG)-RELATED"/>
    <property type="match status" value="1"/>
</dbReference>
<dbReference type="GO" id="GO:0051536">
    <property type="term" value="F:iron-sulfur cluster binding"/>
    <property type="evidence" value="ECO:0007669"/>
    <property type="project" value="UniProtKB-KW"/>
</dbReference>
<dbReference type="AlphaFoldDB" id="A0A0F5FS86"/>
<dbReference type="GO" id="GO:0004160">
    <property type="term" value="F:dihydroxy-acid dehydratase activity"/>
    <property type="evidence" value="ECO:0007669"/>
    <property type="project" value="UniProtKB-EC"/>
</dbReference>
<dbReference type="Pfam" id="PF24877">
    <property type="entry name" value="ILV_EDD_C"/>
    <property type="match status" value="1"/>
</dbReference>
<evidence type="ECO:0000256" key="5">
    <source>
        <dbReference type="ARBA" id="ARBA00023239"/>
    </source>
</evidence>
<dbReference type="SUPFAM" id="SSF52016">
    <property type="entry name" value="LeuD/IlvD-like"/>
    <property type="match status" value="1"/>
</dbReference>
<evidence type="ECO:0000256" key="3">
    <source>
        <dbReference type="ARBA" id="ARBA00023004"/>
    </source>
</evidence>
<accession>A0A0F5FS86</accession>
<evidence type="ECO:0000256" key="2">
    <source>
        <dbReference type="ARBA" id="ARBA00022723"/>
    </source>
</evidence>
<dbReference type="InterPro" id="IPR052352">
    <property type="entry name" value="Sugar_Degrad_Dehydratases"/>
</dbReference>
<dbReference type="STRING" id="443610.VE25_11155"/>
<dbReference type="FunFam" id="3.50.30.80:FF:000001">
    <property type="entry name" value="Dihydroxy-acid dehydratase"/>
    <property type="match status" value="1"/>
</dbReference>
<dbReference type="PANTHER" id="PTHR43183:SF1">
    <property type="entry name" value="HYPOTHETICAL DIHYDROXY-ACID DEHYDRATASE (EUROFUNG)-RELATED"/>
    <property type="match status" value="1"/>
</dbReference>
<dbReference type="InterPro" id="IPR056740">
    <property type="entry name" value="ILV_EDD_C"/>
</dbReference>
<dbReference type="InterPro" id="IPR042096">
    <property type="entry name" value="Dihydro-acid_dehy_C"/>
</dbReference>
<dbReference type="InterPro" id="IPR020558">
    <property type="entry name" value="DiOHA_6PGluconate_deHydtase_CS"/>
</dbReference>
<keyword evidence="9" id="KW-1185">Reference proteome</keyword>
<protein>
    <submittedName>
        <fullName evidence="8">Dihydroxy-acid dehydratase</fullName>
        <ecNumber evidence="8">4.2.1.9</ecNumber>
    </submittedName>
</protein>
<feature type="domain" description="Dihydroxy-acid/6-phosphogluconate dehydratase N-terminal" evidence="6">
    <location>
        <begin position="38"/>
        <end position="348"/>
    </location>
</feature>
<dbReference type="EC" id="4.2.1.9" evidence="8"/>
<comment type="similarity">
    <text evidence="1">Belongs to the IlvD/Edd family.</text>
</comment>
<dbReference type="PATRIC" id="fig|443610.3.peg.435"/>